<gene>
    <name evidence="3" type="ORF">B5V02_05665</name>
</gene>
<evidence type="ECO:0000256" key="2">
    <source>
        <dbReference type="SAM" id="Phobius"/>
    </source>
</evidence>
<keyword evidence="2" id="KW-0812">Transmembrane</keyword>
<evidence type="ECO:0008006" key="5">
    <source>
        <dbReference type="Google" id="ProtNLM"/>
    </source>
</evidence>
<dbReference type="RefSeq" id="WP_111543206.1">
    <property type="nucleotide sequence ID" value="NZ_JBHLYT010000008.1"/>
</dbReference>
<comment type="caution">
    <text evidence="3">The sequence shown here is derived from an EMBL/GenBank/DDBJ whole genome shotgun (WGS) entry which is preliminary data.</text>
</comment>
<dbReference type="Proteomes" id="UP000248616">
    <property type="component" value="Unassembled WGS sequence"/>
</dbReference>
<feature type="region of interest" description="Disordered" evidence="1">
    <location>
        <begin position="60"/>
        <end position="87"/>
    </location>
</feature>
<sequence length="87" mass="9488">MYFPQFLVGMFGTSLIMAIWAGIETGSIRTALAWAVLTLIVLQVGYFLLILGLFYKRSTKSTDVNPEPVNPVQPLRRDGGVSSPGAQ</sequence>
<dbReference type="AlphaFoldDB" id="A0A2W7C959"/>
<name>A0A2W7C959_9HYPH</name>
<reference evidence="4" key="1">
    <citation type="submission" date="2017-03" db="EMBL/GenBank/DDBJ databases">
        <authorList>
            <person name="Safronova V.I."/>
            <person name="Sazanova A.L."/>
            <person name="Chirak E.R."/>
        </authorList>
    </citation>
    <scope>NUCLEOTIDE SEQUENCE [LARGE SCALE GENOMIC DNA]</scope>
    <source>
        <strain evidence="4">Ach-343</strain>
    </source>
</reference>
<feature type="transmembrane region" description="Helical" evidence="2">
    <location>
        <begin position="31"/>
        <end position="55"/>
    </location>
</feature>
<evidence type="ECO:0000256" key="1">
    <source>
        <dbReference type="SAM" id="MobiDB-lite"/>
    </source>
</evidence>
<evidence type="ECO:0000313" key="3">
    <source>
        <dbReference type="EMBL" id="PZV39457.1"/>
    </source>
</evidence>
<protein>
    <recommendedName>
        <fullName evidence="5">Exopolysaccharide production repressor exox</fullName>
    </recommendedName>
</protein>
<dbReference type="OrthoDB" id="9802759at2"/>
<keyword evidence="2" id="KW-1133">Transmembrane helix</keyword>
<organism evidence="3 4">
    <name type="scientific">Mesorhizobium kowhaii</name>
    <dbReference type="NCBI Taxonomy" id="1300272"/>
    <lineage>
        <taxon>Bacteria</taxon>
        <taxon>Pseudomonadati</taxon>
        <taxon>Pseudomonadota</taxon>
        <taxon>Alphaproteobacteria</taxon>
        <taxon>Hyphomicrobiales</taxon>
        <taxon>Phyllobacteriaceae</taxon>
        <taxon>Mesorhizobium</taxon>
    </lineage>
</organism>
<proteinExistence type="predicted"/>
<dbReference type="EMBL" id="MZXV01000013">
    <property type="protein sequence ID" value="PZV39457.1"/>
    <property type="molecule type" value="Genomic_DNA"/>
</dbReference>
<keyword evidence="2" id="KW-0472">Membrane</keyword>
<evidence type="ECO:0000313" key="4">
    <source>
        <dbReference type="Proteomes" id="UP000248616"/>
    </source>
</evidence>
<accession>A0A2W7C959</accession>
<keyword evidence="4" id="KW-1185">Reference proteome</keyword>